<keyword evidence="5" id="KW-1185">Reference proteome</keyword>
<dbReference type="GO" id="GO:0005737">
    <property type="term" value="C:cytoplasm"/>
    <property type="evidence" value="ECO:0007669"/>
    <property type="project" value="TreeGrafter"/>
</dbReference>
<sequence>MEPLSFQEYILSLDIASLPRVLKVCSGVYFQGSVYEVSGRECSLSTGDLMKITGLCLQKVTCVDPETGQATELPLNFKGHFQPSRDKLSYTSLKKLAWTRPAGLQDMPFSFTSAVDLTVDGRVIPKGQPISLLSVARHEGQEFANCTTMGQDGQHLLCLPFSLQGQFYECTGRQSYTLSQVLQSEALRGQRLKCSALSRHSLLLCPVYEVEAIMHMRKEVVKIPSTLEVDVEDVTEESQHIHFIKPLMLSEVLGLEGPFPLQAEILEGPEYPPIFENDWISRLQKGQKIQIHGKSCAWRILASSSKGRKGFRHFLLSSTYQGKFRRRPREFPTVFDLTASLGKGECLRVVVTKDCESPEEDLPSLSMGDRLEVLYLTKTQVCRQAEYRSIDVLLCSRSSGEGEDEESEQLMLPLHLEGGFVEEVSDSRRYSLPEIVELLQLPCEVKVATKDSSLANDVLGSFSAVRLEARITETFLETSLCEAPSVSFQIPPQWLDMALFFTEEPASPQTPLTDMSKVEELTESFYYHLLKLMPSNEAPPPRPPKRRDSRDKAGTQLSGAKEVTEKPKPLPPLSKSKCTPEESMPPSYKPRNARSPSAVRSSPNEYSPHQIGSQMAPKPKKPFKEATDENVSDGSDHDYELIDDELKKTIDRMQKAVLHY</sequence>
<evidence type="ECO:0000256" key="1">
    <source>
        <dbReference type="ARBA" id="ARBA00006414"/>
    </source>
</evidence>
<dbReference type="PANTHER" id="PTHR15215:SF2">
    <property type="entry name" value="PROTEIN THEMIS2"/>
    <property type="match status" value="1"/>
</dbReference>
<feature type="region of interest" description="Disordered" evidence="2">
    <location>
        <begin position="532"/>
        <end position="638"/>
    </location>
</feature>
<dbReference type="Proteomes" id="UP000827986">
    <property type="component" value="Unassembled WGS sequence"/>
</dbReference>
<proteinExistence type="inferred from homology"/>
<accession>A0A9D3X8L4</accession>
<dbReference type="GO" id="GO:0005634">
    <property type="term" value="C:nucleus"/>
    <property type="evidence" value="ECO:0007669"/>
    <property type="project" value="TreeGrafter"/>
</dbReference>
<protein>
    <recommendedName>
        <fullName evidence="3">CABIT domain-containing protein</fullName>
    </recommendedName>
</protein>
<dbReference type="InterPro" id="IPR025946">
    <property type="entry name" value="CABIT_dom"/>
</dbReference>
<dbReference type="PANTHER" id="PTHR15215">
    <property type="entry name" value="CABIT DOMAIN-CONTAINING PROTEIN"/>
    <property type="match status" value="1"/>
</dbReference>
<feature type="domain" description="CABIT" evidence="3">
    <location>
        <begin position="259"/>
        <end position="478"/>
    </location>
</feature>
<evidence type="ECO:0000259" key="3">
    <source>
        <dbReference type="Pfam" id="PF12736"/>
    </source>
</evidence>
<gene>
    <name evidence="4" type="ORF">KIL84_021650</name>
</gene>
<organism evidence="4 5">
    <name type="scientific">Mauremys mutica</name>
    <name type="common">yellowpond turtle</name>
    <dbReference type="NCBI Taxonomy" id="74926"/>
    <lineage>
        <taxon>Eukaryota</taxon>
        <taxon>Metazoa</taxon>
        <taxon>Chordata</taxon>
        <taxon>Craniata</taxon>
        <taxon>Vertebrata</taxon>
        <taxon>Euteleostomi</taxon>
        <taxon>Archelosauria</taxon>
        <taxon>Testudinata</taxon>
        <taxon>Testudines</taxon>
        <taxon>Cryptodira</taxon>
        <taxon>Durocryptodira</taxon>
        <taxon>Testudinoidea</taxon>
        <taxon>Geoemydidae</taxon>
        <taxon>Geoemydinae</taxon>
        <taxon>Mauremys</taxon>
    </lineage>
</organism>
<dbReference type="AlphaFoldDB" id="A0A9D3X8L4"/>
<feature type="compositionally biased region" description="Polar residues" evidence="2">
    <location>
        <begin position="594"/>
        <end position="613"/>
    </location>
</feature>
<name>A0A9D3X8L4_9SAUR</name>
<reference evidence="4" key="1">
    <citation type="submission" date="2021-09" db="EMBL/GenBank/DDBJ databases">
        <title>The genome of Mauremys mutica provides insights into the evolution of semi-aquatic lifestyle.</title>
        <authorList>
            <person name="Gong S."/>
            <person name="Gao Y."/>
        </authorList>
    </citation>
    <scope>NUCLEOTIDE SEQUENCE</scope>
    <source>
        <strain evidence="4">MM-2020</strain>
        <tissue evidence="4">Muscle</tissue>
    </source>
</reference>
<dbReference type="OrthoDB" id="9030353at2759"/>
<dbReference type="GO" id="GO:0050852">
    <property type="term" value="P:T cell receptor signaling pathway"/>
    <property type="evidence" value="ECO:0007669"/>
    <property type="project" value="TreeGrafter"/>
</dbReference>
<feature type="domain" description="CABIT" evidence="3">
    <location>
        <begin position="18"/>
        <end position="238"/>
    </location>
</feature>
<dbReference type="Pfam" id="PF12736">
    <property type="entry name" value="CABIT"/>
    <property type="match status" value="2"/>
</dbReference>
<evidence type="ECO:0000313" key="5">
    <source>
        <dbReference type="Proteomes" id="UP000827986"/>
    </source>
</evidence>
<dbReference type="EMBL" id="JAHDVG010000478">
    <property type="protein sequence ID" value="KAH1175236.1"/>
    <property type="molecule type" value="Genomic_DNA"/>
</dbReference>
<comment type="caution">
    <text evidence="4">The sequence shown here is derived from an EMBL/GenBank/DDBJ whole genome shotgun (WGS) entry which is preliminary data.</text>
</comment>
<evidence type="ECO:0000313" key="4">
    <source>
        <dbReference type="EMBL" id="KAH1175236.1"/>
    </source>
</evidence>
<evidence type="ECO:0000256" key="2">
    <source>
        <dbReference type="SAM" id="MobiDB-lite"/>
    </source>
</evidence>
<comment type="similarity">
    <text evidence="1">Belongs to the themis family.</text>
</comment>
<dbReference type="InterPro" id="IPR039671">
    <property type="entry name" value="THEMIS"/>
</dbReference>